<feature type="region of interest" description="Disordered" evidence="1">
    <location>
        <begin position="100"/>
        <end position="140"/>
    </location>
</feature>
<name>A0A7S2PY13_9STRA</name>
<dbReference type="AlphaFoldDB" id="A0A7S2PY13"/>
<sequence>MPPKKGQAKKKRVPHANETPLKDKQPGHGAVERAKNQMWSSSSSSSSVQTTSSTGSAVQQAPSAVARPKYKATSTIIGIGGVGIGRGGGGGIKKKKVASSAAGATMKNTTTSTVGSQRTAVGRSNPDADFFGGPPLWSTI</sequence>
<organism evidence="2">
    <name type="scientific">Skeletonema marinoi</name>
    <dbReference type="NCBI Taxonomy" id="267567"/>
    <lineage>
        <taxon>Eukaryota</taxon>
        <taxon>Sar</taxon>
        <taxon>Stramenopiles</taxon>
        <taxon>Ochrophyta</taxon>
        <taxon>Bacillariophyta</taxon>
        <taxon>Coscinodiscophyceae</taxon>
        <taxon>Thalassiosirophycidae</taxon>
        <taxon>Thalassiosirales</taxon>
        <taxon>Skeletonemataceae</taxon>
        <taxon>Skeletonema</taxon>
        <taxon>Skeletonema marinoi-dohrnii complex</taxon>
    </lineage>
</organism>
<reference evidence="2" key="1">
    <citation type="submission" date="2021-01" db="EMBL/GenBank/DDBJ databases">
        <authorList>
            <person name="Corre E."/>
            <person name="Pelletier E."/>
            <person name="Niang G."/>
            <person name="Scheremetjew M."/>
            <person name="Finn R."/>
            <person name="Kale V."/>
            <person name="Holt S."/>
            <person name="Cochrane G."/>
            <person name="Meng A."/>
            <person name="Brown T."/>
            <person name="Cohen L."/>
        </authorList>
    </citation>
    <scope>NUCLEOTIDE SEQUENCE</scope>
    <source>
        <strain evidence="2">SM1012Den-03</strain>
    </source>
</reference>
<feature type="compositionally biased region" description="Polar residues" evidence="1">
    <location>
        <begin position="106"/>
        <end position="119"/>
    </location>
</feature>
<evidence type="ECO:0000256" key="1">
    <source>
        <dbReference type="SAM" id="MobiDB-lite"/>
    </source>
</evidence>
<proteinExistence type="predicted"/>
<feature type="compositionally biased region" description="Basic residues" evidence="1">
    <location>
        <begin position="1"/>
        <end position="14"/>
    </location>
</feature>
<feature type="region of interest" description="Disordered" evidence="1">
    <location>
        <begin position="1"/>
        <end position="71"/>
    </location>
</feature>
<feature type="compositionally biased region" description="Basic and acidic residues" evidence="1">
    <location>
        <begin position="20"/>
        <end position="35"/>
    </location>
</feature>
<dbReference type="EMBL" id="HBGZ01026867">
    <property type="protein sequence ID" value="CAD9623194.1"/>
    <property type="molecule type" value="Transcribed_RNA"/>
</dbReference>
<protein>
    <submittedName>
        <fullName evidence="2">Uncharacterized protein</fullName>
    </submittedName>
</protein>
<accession>A0A7S2PY13</accession>
<evidence type="ECO:0000313" key="2">
    <source>
        <dbReference type="EMBL" id="CAD9623194.1"/>
    </source>
</evidence>
<gene>
    <name evidence="2" type="ORF">SMAR0320_LOCUS19102</name>
</gene>
<feature type="compositionally biased region" description="Low complexity" evidence="1">
    <location>
        <begin position="40"/>
        <end position="61"/>
    </location>
</feature>